<dbReference type="InterPro" id="IPR001387">
    <property type="entry name" value="Cro/C1-type_HTH"/>
</dbReference>
<evidence type="ECO:0000313" key="2">
    <source>
        <dbReference type="EMBL" id="PSL18247.1"/>
    </source>
</evidence>
<evidence type="ECO:0000259" key="1">
    <source>
        <dbReference type="PROSITE" id="PS50943"/>
    </source>
</evidence>
<dbReference type="PROSITE" id="PS50943">
    <property type="entry name" value="HTH_CROC1"/>
    <property type="match status" value="1"/>
</dbReference>
<reference evidence="2 3" key="1">
    <citation type="submission" date="2018-03" db="EMBL/GenBank/DDBJ databases">
        <title>Genomic Encyclopedia of Archaeal and Bacterial Type Strains, Phase II (KMG-II): from individual species to whole genera.</title>
        <authorList>
            <person name="Goeker M."/>
        </authorList>
    </citation>
    <scope>NUCLEOTIDE SEQUENCE [LARGE SCALE GENOMIC DNA]</scope>
    <source>
        <strain evidence="2 3">DSM 29057</strain>
    </source>
</reference>
<accession>A0A2P8F946</accession>
<dbReference type="CDD" id="cd00093">
    <property type="entry name" value="HTH_XRE"/>
    <property type="match status" value="1"/>
</dbReference>
<dbReference type="SUPFAM" id="SSF47413">
    <property type="entry name" value="lambda repressor-like DNA-binding domains"/>
    <property type="match status" value="1"/>
</dbReference>
<dbReference type="EMBL" id="PYAS01000032">
    <property type="protein sequence ID" value="PSL18247.1"/>
    <property type="molecule type" value="Genomic_DNA"/>
</dbReference>
<dbReference type="SMART" id="SM00530">
    <property type="entry name" value="HTH_XRE"/>
    <property type="match status" value="1"/>
</dbReference>
<gene>
    <name evidence="2" type="ORF">CLV60_13227</name>
</gene>
<proteinExistence type="predicted"/>
<organism evidence="2 3">
    <name type="scientific">Dyadobacter jiangsuensis</name>
    <dbReference type="NCBI Taxonomy" id="1591085"/>
    <lineage>
        <taxon>Bacteria</taxon>
        <taxon>Pseudomonadati</taxon>
        <taxon>Bacteroidota</taxon>
        <taxon>Cytophagia</taxon>
        <taxon>Cytophagales</taxon>
        <taxon>Spirosomataceae</taxon>
        <taxon>Dyadobacter</taxon>
    </lineage>
</organism>
<name>A0A2P8F946_9BACT</name>
<dbReference type="Proteomes" id="UP000241964">
    <property type="component" value="Unassembled WGS sequence"/>
</dbReference>
<dbReference type="Gene3D" id="1.10.260.40">
    <property type="entry name" value="lambda repressor-like DNA-binding domains"/>
    <property type="match status" value="1"/>
</dbReference>
<keyword evidence="3" id="KW-1185">Reference proteome</keyword>
<dbReference type="InterPro" id="IPR010982">
    <property type="entry name" value="Lambda_DNA-bd_dom_sf"/>
</dbReference>
<dbReference type="GO" id="GO:0003677">
    <property type="term" value="F:DNA binding"/>
    <property type="evidence" value="ECO:0007669"/>
    <property type="project" value="InterPro"/>
</dbReference>
<dbReference type="OrthoDB" id="4762426at2"/>
<sequence>MSREDLIRKRIRSLREAAGMSQADLAFKLGIDERSYARLERGERKQLDLHLLIAVASAMDMDLLNLLAPVLQTQQQSLEKRIVSEERGKDQPQKNHYEYIIAQLMDIIESQKRIIEEKNETLRKVPA</sequence>
<evidence type="ECO:0000313" key="3">
    <source>
        <dbReference type="Proteomes" id="UP000241964"/>
    </source>
</evidence>
<dbReference type="Pfam" id="PF01381">
    <property type="entry name" value="HTH_3"/>
    <property type="match status" value="1"/>
</dbReference>
<comment type="caution">
    <text evidence="2">The sequence shown here is derived from an EMBL/GenBank/DDBJ whole genome shotgun (WGS) entry which is preliminary data.</text>
</comment>
<dbReference type="RefSeq" id="WP_146151649.1">
    <property type="nucleotide sequence ID" value="NZ_PYAS01000032.1"/>
</dbReference>
<dbReference type="AlphaFoldDB" id="A0A2P8F946"/>
<feature type="domain" description="HTH cro/C1-type" evidence="1">
    <location>
        <begin position="11"/>
        <end position="66"/>
    </location>
</feature>
<protein>
    <submittedName>
        <fullName evidence="2">Helix-turn-helix protein</fullName>
    </submittedName>
</protein>